<gene>
    <name evidence="1" type="ORF">FOZ62_005848</name>
</gene>
<dbReference type="AlphaFoldDB" id="A0A7J6TBQ3"/>
<evidence type="ECO:0000313" key="2">
    <source>
        <dbReference type="Proteomes" id="UP000574390"/>
    </source>
</evidence>
<accession>A0A7J6TBQ3</accession>
<comment type="caution">
    <text evidence="1">The sequence shown here is derived from an EMBL/GenBank/DDBJ whole genome shotgun (WGS) entry which is preliminary data.</text>
</comment>
<proteinExistence type="predicted"/>
<sequence>LYSQPTGRCYSSRGELKDCTCSNGTVPFFTEFYAWCPSSTRCLHTPDIGRSTESGMINTALFVLVQVLTCGLLMLQADASVLAVGTYEGWNDDYRFFCKMDIEQSTEMEIVADVDIRHGWTGGKCVNCYFEYGVWTGADSRDKTHAAALVGFDEVSQPTDDSTDACLAKLGEAAGVGYD</sequence>
<name>A0A7J6TBQ3_PEROL</name>
<feature type="non-terminal residue" evidence="1">
    <location>
        <position position="1"/>
    </location>
</feature>
<feature type="non-terminal residue" evidence="1">
    <location>
        <position position="179"/>
    </location>
</feature>
<organism evidence="1 2">
    <name type="scientific">Perkinsus olseni</name>
    <name type="common">Perkinsus atlanticus</name>
    <dbReference type="NCBI Taxonomy" id="32597"/>
    <lineage>
        <taxon>Eukaryota</taxon>
        <taxon>Sar</taxon>
        <taxon>Alveolata</taxon>
        <taxon>Perkinsozoa</taxon>
        <taxon>Perkinsea</taxon>
        <taxon>Perkinsida</taxon>
        <taxon>Perkinsidae</taxon>
        <taxon>Perkinsus</taxon>
    </lineage>
</organism>
<protein>
    <submittedName>
        <fullName evidence="1">Uncharacterized protein</fullName>
    </submittedName>
</protein>
<reference evidence="1 2" key="1">
    <citation type="submission" date="2020-04" db="EMBL/GenBank/DDBJ databases">
        <title>Perkinsus olseni comparative genomics.</title>
        <authorList>
            <person name="Bogema D.R."/>
        </authorList>
    </citation>
    <scope>NUCLEOTIDE SEQUENCE [LARGE SCALE GENOMIC DNA]</scope>
    <source>
        <strain evidence="1">ATCC PRA-205</strain>
    </source>
</reference>
<dbReference type="Proteomes" id="UP000574390">
    <property type="component" value="Unassembled WGS sequence"/>
</dbReference>
<dbReference type="EMBL" id="JABANM010008602">
    <property type="protein sequence ID" value="KAF4742341.1"/>
    <property type="molecule type" value="Genomic_DNA"/>
</dbReference>
<evidence type="ECO:0000313" key="1">
    <source>
        <dbReference type="EMBL" id="KAF4742341.1"/>
    </source>
</evidence>